<evidence type="ECO:0000313" key="2">
    <source>
        <dbReference type="Proteomes" id="UP000184501"/>
    </source>
</evidence>
<dbReference type="STRING" id="2017.SAMN05444320_108231"/>
<dbReference type="EMBL" id="FQVN01000008">
    <property type="protein sequence ID" value="SHG38438.1"/>
    <property type="molecule type" value="Genomic_DNA"/>
</dbReference>
<dbReference type="Proteomes" id="UP000184501">
    <property type="component" value="Unassembled WGS sequence"/>
</dbReference>
<reference evidence="1 2" key="1">
    <citation type="submission" date="2016-11" db="EMBL/GenBank/DDBJ databases">
        <authorList>
            <person name="Jaros S."/>
            <person name="Januszkiewicz K."/>
            <person name="Wedrychowicz H."/>
        </authorList>
    </citation>
    <scope>NUCLEOTIDE SEQUENCE [LARGE SCALE GENOMIC DNA]</scope>
    <source>
        <strain evidence="1 2">DSM 44523</strain>
    </source>
</reference>
<sequence>MSEFLSFTVPGIAAGAPAVGDAAGSACAPPRPSAGGFTIRKDQAPALKAKFEEAIAKLTYGRRQVSNMERLDPLVNEDASVRFADKLNEAALGESGSALRAIDTAIIAYNSVVEQIDKAIGTYRQADDAF</sequence>
<name>A0A1M5JD19_STRHI</name>
<evidence type="ECO:0000313" key="1">
    <source>
        <dbReference type="EMBL" id="SHG38438.1"/>
    </source>
</evidence>
<protein>
    <submittedName>
        <fullName evidence="1">Uncharacterized protein</fullName>
    </submittedName>
</protein>
<dbReference type="RefSeq" id="WP_073487278.1">
    <property type="nucleotide sequence ID" value="NZ_FQVN01000008.1"/>
</dbReference>
<organism evidence="1 2">
    <name type="scientific">Streptoalloteichus hindustanus</name>
    <dbReference type="NCBI Taxonomy" id="2017"/>
    <lineage>
        <taxon>Bacteria</taxon>
        <taxon>Bacillati</taxon>
        <taxon>Actinomycetota</taxon>
        <taxon>Actinomycetes</taxon>
        <taxon>Pseudonocardiales</taxon>
        <taxon>Pseudonocardiaceae</taxon>
        <taxon>Streptoalloteichus</taxon>
    </lineage>
</organism>
<keyword evidence="2" id="KW-1185">Reference proteome</keyword>
<dbReference type="AlphaFoldDB" id="A0A1M5JD19"/>
<accession>A0A1M5JD19</accession>
<proteinExistence type="predicted"/>
<gene>
    <name evidence="1" type="ORF">SAMN05444320_108231</name>
</gene>